<dbReference type="SMART" id="SM00449">
    <property type="entry name" value="SPRY"/>
    <property type="match status" value="1"/>
</dbReference>
<sequence length="261" mass="29367">MKEVVSLNLKFEDLGVLRRAALGLLPNVKDPEGHKPITLSKLKSSRNYQFIDDYTATLSGGYRLCRSSRRIPLTKKFYWEFTFLEQSQEGSHVRFGISTTKADMEGPIGVDKYGYSVRDLGGSYHEGHRNAKVKTPPFKIGDVIGIGFVPGEKSISLEMFINGSNECTVFDDIEISNNWIPSFSSFKNAIVKACFQRPFSFDPGDQWSDFSDLPPDNDEGLIEPQFLIDSMKGTLKCDPYDKDFFIEAMDAALIPPHLMPI</sequence>
<evidence type="ECO:0000256" key="2">
    <source>
        <dbReference type="ARBA" id="ARBA00023242"/>
    </source>
</evidence>
<dbReference type="CDD" id="cd12872">
    <property type="entry name" value="SPRY_Ash2"/>
    <property type="match status" value="1"/>
</dbReference>
<protein>
    <recommendedName>
        <fullName evidence="3">B30.2/SPRY domain-containing protein</fullName>
    </recommendedName>
</protein>
<evidence type="ECO:0000259" key="3">
    <source>
        <dbReference type="PROSITE" id="PS50188"/>
    </source>
</evidence>
<dbReference type="InterPro" id="IPR043136">
    <property type="entry name" value="B30.2/SPRY_sf"/>
</dbReference>
<keyword evidence="5" id="KW-1185">Reference proteome</keyword>
<feature type="domain" description="B30.2/SPRY" evidence="3">
    <location>
        <begin position="17"/>
        <end position="200"/>
    </location>
</feature>
<organism evidence="4 5">
    <name type="scientific">Tritrichomonas musculus</name>
    <dbReference type="NCBI Taxonomy" id="1915356"/>
    <lineage>
        <taxon>Eukaryota</taxon>
        <taxon>Metamonada</taxon>
        <taxon>Parabasalia</taxon>
        <taxon>Tritrichomonadida</taxon>
        <taxon>Tritrichomonadidae</taxon>
        <taxon>Tritrichomonas</taxon>
    </lineage>
</organism>
<dbReference type="InterPro" id="IPR037353">
    <property type="entry name" value="ASH2"/>
</dbReference>
<dbReference type="SUPFAM" id="SSF49899">
    <property type="entry name" value="Concanavalin A-like lectins/glucanases"/>
    <property type="match status" value="1"/>
</dbReference>
<reference evidence="4 5" key="1">
    <citation type="submission" date="2024-04" db="EMBL/GenBank/DDBJ databases">
        <title>Tritrichomonas musculus Genome.</title>
        <authorList>
            <person name="Alves-Ferreira E."/>
            <person name="Grigg M."/>
            <person name="Lorenzi H."/>
            <person name="Galac M."/>
        </authorList>
    </citation>
    <scope>NUCLEOTIDE SEQUENCE [LARGE SCALE GENOMIC DNA]</scope>
    <source>
        <strain evidence="4 5">EAF2021</strain>
    </source>
</reference>
<gene>
    <name evidence="4" type="ORF">M9Y10_045953</name>
</gene>
<comment type="caution">
    <text evidence="4">The sequence shown here is derived from an EMBL/GenBank/DDBJ whole genome shotgun (WGS) entry which is preliminary data.</text>
</comment>
<keyword evidence="2" id="KW-0539">Nucleus</keyword>
<evidence type="ECO:0000256" key="1">
    <source>
        <dbReference type="ARBA" id="ARBA00004123"/>
    </source>
</evidence>
<dbReference type="InterPro" id="IPR013320">
    <property type="entry name" value="ConA-like_dom_sf"/>
</dbReference>
<dbReference type="Gene3D" id="2.60.120.920">
    <property type="match status" value="1"/>
</dbReference>
<dbReference type="PROSITE" id="PS50188">
    <property type="entry name" value="B302_SPRY"/>
    <property type="match status" value="1"/>
</dbReference>
<accession>A0ABR2JXG2</accession>
<dbReference type="EMBL" id="JAPFFF010000009">
    <property type="protein sequence ID" value="KAK8883303.1"/>
    <property type="molecule type" value="Genomic_DNA"/>
</dbReference>
<dbReference type="Proteomes" id="UP001470230">
    <property type="component" value="Unassembled WGS sequence"/>
</dbReference>
<dbReference type="InterPro" id="IPR001870">
    <property type="entry name" value="B30.2/SPRY"/>
</dbReference>
<dbReference type="InterPro" id="IPR003877">
    <property type="entry name" value="SPRY_dom"/>
</dbReference>
<dbReference type="PANTHER" id="PTHR10598">
    <property type="entry name" value="SET1/ASH2 HISTONE METHYLTRANSFERASE COMPLEX SUBUNIT ASH2"/>
    <property type="match status" value="1"/>
</dbReference>
<name>A0ABR2JXG2_9EUKA</name>
<evidence type="ECO:0000313" key="4">
    <source>
        <dbReference type="EMBL" id="KAK8883303.1"/>
    </source>
</evidence>
<dbReference type="PANTHER" id="PTHR10598:SF0">
    <property type="entry name" value="SET1_ASH2 HISTONE METHYLTRANSFERASE COMPLEX SUBUNIT ASH2"/>
    <property type="match status" value="1"/>
</dbReference>
<dbReference type="Pfam" id="PF00622">
    <property type="entry name" value="SPRY"/>
    <property type="match status" value="1"/>
</dbReference>
<comment type="subcellular location">
    <subcellularLocation>
        <location evidence="1">Nucleus</location>
    </subcellularLocation>
</comment>
<evidence type="ECO:0000313" key="5">
    <source>
        <dbReference type="Proteomes" id="UP001470230"/>
    </source>
</evidence>
<proteinExistence type="predicted"/>